<evidence type="ECO:0000259" key="1">
    <source>
        <dbReference type="Pfam" id="PF03732"/>
    </source>
</evidence>
<proteinExistence type="predicted"/>
<comment type="caution">
    <text evidence="2">The sequence shown here is derived from an EMBL/GenBank/DDBJ whole genome shotgun (WGS) entry which is preliminary data.</text>
</comment>
<evidence type="ECO:0000313" key="2">
    <source>
        <dbReference type="EMBL" id="KAI3861039.1"/>
    </source>
</evidence>
<name>A0AAD4S4B6_9MAGN</name>
<dbReference type="EMBL" id="JAJJMB010014314">
    <property type="protein sequence ID" value="KAI3861039.1"/>
    <property type="molecule type" value="Genomic_DNA"/>
</dbReference>
<dbReference type="AlphaFoldDB" id="A0AAD4S4B6"/>
<gene>
    <name evidence="2" type="ORF">MKW98_003828</name>
</gene>
<sequence length="72" mass="8769">MYDWVNITTFNLKGTTRDWWESVELAESEPISWKRFKDLFLEEYVTDASRDRKRSEFMYIEQGDMSLDEFAN</sequence>
<feature type="non-terminal residue" evidence="2">
    <location>
        <position position="72"/>
    </location>
</feature>
<dbReference type="Pfam" id="PF03732">
    <property type="entry name" value="Retrotrans_gag"/>
    <property type="match status" value="1"/>
</dbReference>
<dbReference type="Proteomes" id="UP001202328">
    <property type="component" value="Unassembled WGS sequence"/>
</dbReference>
<feature type="domain" description="Retrotransposon gag" evidence="1">
    <location>
        <begin position="7"/>
        <end position="71"/>
    </location>
</feature>
<protein>
    <recommendedName>
        <fullName evidence="1">Retrotransposon gag domain-containing protein</fullName>
    </recommendedName>
</protein>
<evidence type="ECO:0000313" key="3">
    <source>
        <dbReference type="Proteomes" id="UP001202328"/>
    </source>
</evidence>
<organism evidence="2 3">
    <name type="scientific">Papaver atlanticum</name>
    <dbReference type="NCBI Taxonomy" id="357466"/>
    <lineage>
        <taxon>Eukaryota</taxon>
        <taxon>Viridiplantae</taxon>
        <taxon>Streptophyta</taxon>
        <taxon>Embryophyta</taxon>
        <taxon>Tracheophyta</taxon>
        <taxon>Spermatophyta</taxon>
        <taxon>Magnoliopsida</taxon>
        <taxon>Ranunculales</taxon>
        <taxon>Papaveraceae</taxon>
        <taxon>Papaveroideae</taxon>
        <taxon>Papaver</taxon>
    </lineage>
</organism>
<reference evidence="2" key="1">
    <citation type="submission" date="2022-04" db="EMBL/GenBank/DDBJ databases">
        <title>A functionally conserved STORR gene fusion in Papaver species that diverged 16.8 million years ago.</title>
        <authorList>
            <person name="Catania T."/>
        </authorList>
    </citation>
    <scope>NUCLEOTIDE SEQUENCE</scope>
    <source>
        <strain evidence="2">S-188037</strain>
    </source>
</reference>
<keyword evidence="3" id="KW-1185">Reference proteome</keyword>
<accession>A0AAD4S4B6</accession>
<dbReference type="InterPro" id="IPR005162">
    <property type="entry name" value="Retrotrans_gag_dom"/>
</dbReference>